<evidence type="ECO:0000313" key="9">
    <source>
        <dbReference type="EMBL" id="PWA15420.1"/>
    </source>
</evidence>
<dbReference type="PANTHER" id="PTHR28492">
    <property type="entry name" value="HYPOTHETICAL PROTEIN LOC691921"/>
    <property type="match status" value="1"/>
</dbReference>
<dbReference type="PANTHER" id="PTHR28492:SF1">
    <property type="entry name" value="UBIQUINOL-CYTOCHROME-C REDUCTASE COMPLEX ASSEMBLY FACTOR 6"/>
    <property type="match status" value="1"/>
</dbReference>
<reference evidence="9 10" key="1">
    <citation type="journal article" date="2018" name="G3 (Bethesda)">
        <title>A High-Quality Reference Genome for the Invasive Mosquitofish Gambusia affinis Using a Chicago Library.</title>
        <authorList>
            <person name="Hoffberg S.L."/>
            <person name="Troendle N.J."/>
            <person name="Glenn T.C."/>
            <person name="Mahmud O."/>
            <person name="Louha S."/>
            <person name="Chalopin D."/>
            <person name="Bennetzen J.L."/>
            <person name="Mauricio R."/>
        </authorList>
    </citation>
    <scope>NUCLEOTIDE SEQUENCE [LARGE SCALE GENOMIC DNA]</scope>
    <source>
        <strain evidence="9">NE01/NJP1002.9</strain>
        <tissue evidence="9">Muscle</tissue>
    </source>
</reference>
<feature type="compositionally biased region" description="Basic and acidic residues" evidence="8">
    <location>
        <begin position="202"/>
        <end position="223"/>
    </location>
</feature>
<organism evidence="9 10">
    <name type="scientific">Gambusia affinis</name>
    <name type="common">Western mosquitofish</name>
    <name type="synonym">Heterandria affinis</name>
    <dbReference type="NCBI Taxonomy" id="33528"/>
    <lineage>
        <taxon>Eukaryota</taxon>
        <taxon>Metazoa</taxon>
        <taxon>Chordata</taxon>
        <taxon>Craniata</taxon>
        <taxon>Vertebrata</taxon>
        <taxon>Euteleostomi</taxon>
        <taxon>Actinopterygii</taxon>
        <taxon>Neopterygii</taxon>
        <taxon>Teleostei</taxon>
        <taxon>Neoteleostei</taxon>
        <taxon>Acanthomorphata</taxon>
        <taxon>Ovalentaria</taxon>
        <taxon>Atherinomorphae</taxon>
        <taxon>Cyprinodontiformes</taxon>
        <taxon>Poeciliidae</taxon>
        <taxon>Poeciliinae</taxon>
        <taxon>Gambusia</taxon>
    </lineage>
</organism>
<keyword evidence="4" id="KW-1133">Transmembrane helix</keyword>
<comment type="subcellular location">
    <subcellularLocation>
        <location evidence="1">Mitochondrion inner membrane</location>
        <topology evidence="1">Single-pass membrane protein</topology>
    </subcellularLocation>
</comment>
<dbReference type="GO" id="GO:0034551">
    <property type="term" value="P:mitochondrial respiratory chain complex III assembly"/>
    <property type="evidence" value="ECO:0007669"/>
    <property type="project" value="InterPro"/>
</dbReference>
<keyword evidence="5" id="KW-0496">Mitochondrion</keyword>
<sequence>MPAGVPWPRYIRMLGASVLAMFAGAQFVHQYCLPDLSIPEITPKPGELRTELHDADSRGDHHEEREDLFLRGPGYVAVHLVGTRWQLALDQAGHVVTVVDEMQDIEEASIEARLEDQTHLVGIQVLPIVGGSVRHVLLLPVLDVTDDHERWAGDEDELQGPQADVGDGEDMVIADVGAAWLLSVAVEVFGFVAPHPLNCYHKHQDPEDEHHRKPDAAKRRGSDEVDAVDPEFKEKD</sequence>
<keyword evidence="10" id="KW-1185">Reference proteome</keyword>
<comment type="similarity">
    <text evidence="7">Belongs to the UQCC6 family.</text>
</comment>
<dbReference type="Pfam" id="PF14990">
    <property type="entry name" value="DUF4516"/>
    <property type="match status" value="1"/>
</dbReference>
<gene>
    <name evidence="9" type="ORF">CCH79_00008403</name>
</gene>
<dbReference type="Proteomes" id="UP000250572">
    <property type="component" value="Unassembled WGS sequence"/>
</dbReference>
<dbReference type="GO" id="GO:0005743">
    <property type="term" value="C:mitochondrial inner membrane"/>
    <property type="evidence" value="ECO:0007669"/>
    <property type="project" value="UniProtKB-SubCell"/>
</dbReference>
<comment type="caution">
    <text evidence="9">The sequence shown here is derived from an EMBL/GenBank/DDBJ whole genome shotgun (WGS) entry which is preliminary data.</text>
</comment>
<accession>A0A315UXF8</accession>
<proteinExistence type="inferred from homology"/>
<evidence type="ECO:0000256" key="6">
    <source>
        <dbReference type="ARBA" id="ARBA00023136"/>
    </source>
</evidence>
<evidence type="ECO:0000256" key="1">
    <source>
        <dbReference type="ARBA" id="ARBA00004434"/>
    </source>
</evidence>
<dbReference type="EMBL" id="NHOQ01002708">
    <property type="protein sequence ID" value="PWA15420.1"/>
    <property type="molecule type" value="Genomic_DNA"/>
</dbReference>
<evidence type="ECO:0000256" key="8">
    <source>
        <dbReference type="SAM" id="MobiDB-lite"/>
    </source>
</evidence>
<feature type="region of interest" description="Disordered" evidence="8">
    <location>
        <begin position="202"/>
        <end position="236"/>
    </location>
</feature>
<name>A0A315UXF8_GAMAF</name>
<evidence type="ECO:0000313" key="10">
    <source>
        <dbReference type="Proteomes" id="UP000250572"/>
    </source>
</evidence>
<keyword evidence="2" id="KW-0812">Transmembrane</keyword>
<keyword evidence="3" id="KW-0999">Mitochondrion inner membrane</keyword>
<evidence type="ECO:0000256" key="3">
    <source>
        <dbReference type="ARBA" id="ARBA00022792"/>
    </source>
</evidence>
<keyword evidence="6" id="KW-0472">Membrane</keyword>
<evidence type="ECO:0000256" key="4">
    <source>
        <dbReference type="ARBA" id="ARBA00022989"/>
    </source>
</evidence>
<protein>
    <submittedName>
        <fullName evidence="9">Uncharacterized protein</fullName>
    </submittedName>
</protein>
<dbReference type="AlphaFoldDB" id="A0A315UXF8"/>
<evidence type="ECO:0000256" key="7">
    <source>
        <dbReference type="ARBA" id="ARBA00044944"/>
    </source>
</evidence>
<dbReference type="InterPro" id="IPR027858">
    <property type="entry name" value="BRAWNIN"/>
</dbReference>
<evidence type="ECO:0000256" key="5">
    <source>
        <dbReference type="ARBA" id="ARBA00023128"/>
    </source>
</evidence>
<evidence type="ECO:0000256" key="2">
    <source>
        <dbReference type="ARBA" id="ARBA00022692"/>
    </source>
</evidence>